<dbReference type="Proteomes" id="UP000235672">
    <property type="component" value="Unassembled WGS sequence"/>
</dbReference>
<evidence type="ECO:0000313" key="2">
    <source>
        <dbReference type="Proteomes" id="UP000235672"/>
    </source>
</evidence>
<name>A0A2J6PMM1_9HELO</name>
<dbReference type="InterPro" id="IPR032710">
    <property type="entry name" value="NTF2-like_dom_sf"/>
</dbReference>
<gene>
    <name evidence="1" type="ORF">NA56DRAFT_352102</name>
</gene>
<protein>
    <recommendedName>
        <fullName evidence="3">SnoaL-like domain-containing protein</fullName>
    </recommendedName>
</protein>
<keyword evidence="2" id="KW-1185">Reference proteome</keyword>
<organism evidence="1 2">
    <name type="scientific">Hyaloscypha hepaticicola</name>
    <dbReference type="NCBI Taxonomy" id="2082293"/>
    <lineage>
        <taxon>Eukaryota</taxon>
        <taxon>Fungi</taxon>
        <taxon>Dikarya</taxon>
        <taxon>Ascomycota</taxon>
        <taxon>Pezizomycotina</taxon>
        <taxon>Leotiomycetes</taxon>
        <taxon>Helotiales</taxon>
        <taxon>Hyaloscyphaceae</taxon>
        <taxon>Hyaloscypha</taxon>
    </lineage>
</organism>
<sequence>MASTNSQTLEAMWDYLSTLNSTSSDAAIQKYLDFFTPTATVYLSGMSQPPATSHDLLTTAIKTLLTYWSHLDRKIIHHVEGEDGSVVNAMENNIMIAGELVLGLKECEVVKFKDEKISEYLLYVDPAPIMAVFAKKAAEGKE</sequence>
<dbReference type="SUPFAM" id="SSF54427">
    <property type="entry name" value="NTF2-like"/>
    <property type="match status" value="1"/>
</dbReference>
<evidence type="ECO:0008006" key="3">
    <source>
        <dbReference type="Google" id="ProtNLM"/>
    </source>
</evidence>
<evidence type="ECO:0000313" key="1">
    <source>
        <dbReference type="EMBL" id="PMD15136.1"/>
    </source>
</evidence>
<dbReference type="OrthoDB" id="3775006at2759"/>
<dbReference type="Gene3D" id="3.10.450.50">
    <property type="match status" value="1"/>
</dbReference>
<reference evidence="1 2" key="1">
    <citation type="submission" date="2016-05" db="EMBL/GenBank/DDBJ databases">
        <title>A degradative enzymes factory behind the ericoid mycorrhizal symbiosis.</title>
        <authorList>
            <consortium name="DOE Joint Genome Institute"/>
            <person name="Martino E."/>
            <person name="Morin E."/>
            <person name="Grelet G."/>
            <person name="Kuo A."/>
            <person name="Kohler A."/>
            <person name="Daghino S."/>
            <person name="Barry K."/>
            <person name="Choi C."/>
            <person name="Cichocki N."/>
            <person name="Clum A."/>
            <person name="Copeland A."/>
            <person name="Hainaut M."/>
            <person name="Haridas S."/>
            <person name="Labutti K."/>
            <person name="Lindquist E."/>
            <person name="Lipzen A."/>
            <person name="Khouja H.-R."/>
            <person name="Murat C."/>
            <person name="Ohm R."/>
            <person name="Olson A."/>
            <person name="Spatafora J."/>
            <person name="Veneault-Fourrey C."/>
            <person name="Henrissat B."/>
            <person name="Grigoriev I."/>
            <person name="Martin F."/>
            <person name="Perotto S."/>
        </authorList>
    </citation>
    <scope>NUCLEOTIDE SEQUENCE [LARGE SCALE GENOMIC DNA]</scope>
    <source>
        <strain evidence="1 2">UAMH 7357</strain>
    </source>
</reference>
<dbReference type="EMBL" id="KZ613515">
    <property type="protein sequence ID" value="PMD15136.1"/>
    <property type="molecule type" value="Genomic_DNA"/>
</dbReference>
<dbReference type="AlphaFoldDB" id="A0A2J6PMM1"/>
<proteinExistence type="predicted"/>
<accession>A0A2J6PMM1</accession>